<gene>
    <name evidence="2" type="ORF">FNV43_RR00265</name>
</gene>
<organism evidence="2 3">
    <name type="scientific">Rhamnella rubrinervis</name>
    <dbReference type="NCBI Taxonomy" id="2594499"/>
    <lineage>
        <taxon>Eukaryota</taxon>
        <taxon>Viridiplantae</taxon>
        <taxon>Streptophyta</taxon>
        <taxon>Embryophyta</taxon>
        <taxon>Tracheophyta</taxon>
        <taxon>Spermatophyta</taxon>
        <taxon>Magnoliopsida</taxon>
        <taxon>eudicotyledons</taxon>
        <taxon>Gunneridae</taxon>
        <taxon>Pentapetalae</taxon>
        <taxon>rosids</taxon>
        <taxon>fabids</taxon>
        <taxon>Rosales</taxon>
        <taxon>Rhamnaceae</taxon>
        <taxon>rhamnoid group</taxon>
        <taxon>Rhamneae</taxon>
        <taxon>Rhamnella</taxon>
    </lineage>
</organism>
<dbReference type="SUPFAM" id="SSF46785">
    <property type="entry name" value="Winged helix' DNA-binding domain"/>
    <property type="match status" value="1"/>
</dbReference>
<dbReference type="InterPro" id="IPR012967">
    <property type="entry name" value="COMT_dimerisation"/>
</dbReference>
<dbReference type="InterPro" id="IPR036390">
    <property type="entry name" value="WH_DNA-bd_sf"/>
</dbReference>
<keyword evidence="3" id="KW-1185">Reference proteome</keyword>
<dbReference type="EMBL" id="VOIH02000001">
    <property type="protein sequence ID" value="KAF3455628.1"/>
    <property type="molecule type" value="Genomic_DNA"/>
</dbReference>
<protein>
    <recommendedName>
        <fullName evidence="1">O-methyltransferase dimerisation domain-containing protein</fullName>
    </recommendedName>
</protein>
<evidence type="ECO:0000313" key="3">
    <source>
        <dbReference type="Proteomes" id="UP000796880"/>
    </source>
</evidence>
<dbReference type="InterPro" id="IPR036388">
    <property type="entry name" value="WH-like_DNA-bd_sf"/>
</dbReference>
<dbReference type="OrthoDB" id="1606438at2759"/>
<sequence length="144" mass="16857">MEANQSVLRGQAEIWKYMFSFVDSMALRCAVDFRIADIIHSHSGPITLSQIVSSFPFDDYSSPPDITSLARIMRLLVRRNIFTATAHHSNGEDCWKREWTLMHNGDDDDDTKGKFNLAYHDYRRNEVENWQVKEEWGKKEEGER</sequence>
<comment type="caution">
    <text evidence="2">The sequence shown here is derived from an EMBL/GenBank/DDBJ whole genome shotgun (WGS) entry which is preliminary data.</text>
</comment>
<reference evidence="2" key="1">
    <citation type="submission" date="2020-03" db="EMBL/GenBank/DDBJ databases">
        <title>A high-quality chromosome-level genome assembly of a woody plant with both climbing and erect habits, Rhamnella rubrinervis.</title>
        <authorList>
            <person name="Lu Z."/>
            <person name="Yang Y."/>
            <person name="Zhu X."/>
            <person name="Sun Y."/>
        </authorList>
    </citation>
    <scope>NUCLEOTIDE SEQUENCE</scope>
    <source>
        <strain evidence="2">BYM</strain>
        <tissue evidence="2">Leaf</tissue>
    </source>
</reference>
<evidence type="ECO:0000259" key="1">
    <source>
        <dbReference type="Pfam" id="PF08100"/>
    </source>
</evidence>
<dbReference type="AlphaFoldDB" id="A0A8K0HP82"/>
<accession>A0A8K0HP82</accession>
<feature type="domain" description="O-methyltransferase dimerisation" evidence="1">
    <location>
        <begin position="15"/>
        <end position="89"/>
    </location>
</feature>
<dbReference type="Pfam" id="PF08100">
    <property type="entry name" value="Dimerisation"/>
    <property type="match status" value="1"/>
</dbReference>
<dbReference type="GO" id="GO:0008168">
    <property type="term" value="F:methyltransferase activity"/>
    <property type="evidence" value="ECO:0007669"/>
    <property type="project" value="InterPro"/>
</dbReference>
<dbReference type="Gene3D" id="1.10.10.10">
    <property type="entry name" value="Winged helix-like DNA-binding domain superfamily/Winged helix DNA-binding domain"/>
    <property type="match status" value="1"/>
</dbReference>
<evidence type="ECO:0000313" key="2">
    <source>
        <dbReference type="EMBL" id="KAF3455628.1"/>
    </source>
</evidence>
<dbReference type="GO" id="GO:0046983">
    <property type="term" value="F:protein dimerization activity"/>
    <property type="evidence" value="ECO:0007669"/>
    <property type="project" value="InterPro"/>
</dbReference>
<name>A0A8K0HP82_9ROSA</name>
<dbReference type="InterPro" id="IPR016461">
    <property type="entry name" value="COMT-like"/>
</dbReference>
<dbReference type="PROSITE" id="PS51683">
    <property type="entry name" value="SAM_OMT_II"/>
    <property type="match status" value="1"/>
</dbReference>
<proteinExistence type="predicted"/>
<dbReference type="Proteomes" id="UP000796880">
    <property type="component" value="Unassembled WGS sequence"/>
</dbReference>